<dbReference type="Proteomes" id="UP000030661">
    <property type="component" value="Unassembled WGS sequence"/>
</dbReference>
<dbReference type="InterPro" id="IPR000415">
    <property type="entry name" value="Nitroreductase-like"/>
</dbReference>
<evidence type="ECO:0000256" key="1">
    <source>
        <dbReference type="ARBA" id="ARBA00001917"/>
    </source>
</evidence>
<proteinExistence type="inferred from homology"/>
<dbReference type="GO" id="GO:0016491">
    <property type="term" value="F:oxidoreductase activity"/>
    <property type="evidence" value="ECO:0007669"/>
    <property type="project" value="UniProtKB-KW"/>
</dbReference>
<keyword evidence="4" id="KW-0288">FMN</keyword>
<protein>
    <submittedName>
        <fullName evidence="7">NAD(P)H-dependent dehydrogenase/reductase</fullName>
    </submittedName>
</protein>
<name>A0A081C4C8_VECG1</name>
<dbReference type="PANTHER" id="PTHR43673">
    <property type="entry name" value="NAD(P)H NITROREDUCTASE YDGI-RELATED"/>
    <property type="match status" value="1"/>
</dbReference>
<reference evidence="7" key="1">
    <citation type="journal article" date="2015" name="PeerJ">
        <title>First genomic representation of candidate bacterial phylum KSB3 points to enhanced environmental sensing as a trigger of wastewater bulking.</title>
        <authorList>
            <person name="Sekiguchi Y."/>
            <person name="Ohashi A."/>
            <person name="Parks D.H."/>
            <person name="Yamauchi T."/>
            <person name="Tyson G.W."/>
            <person name="Hugenholtz P."/>
        </authorList>
    </citation>
    <scope>NUCLEOTIDE SEQUENCE [LARGE SCALE GENOMIC DNA]</scope>
</reference>
<dbReference type="AlphaFoldDB" id="A0A081C4C8"/>
<dbReference type="Pfam" id="PF00881">
    <property type="entry name" value="Nitroreductase"/>
    <property type="match status" value="2"/>
</dbReference>
<evidence type="ECO:0000256" key="3">
    <source>
        <dbReference type="ARBA" id="ARBA00022630"/>
    </source>
</evidence>
<evidence type="ECO:0000256" key="4">
    <source>
        <dbReference type="ARBA" id="ARBA00022643"/>
    </source>
</evidence>
<keyword evidence="8" id="KW-1185">Reference proteome</keyword>
<dbReference type="EMBL" id="DF820470">
    <property type="protein sequence ID" value="GAK59433.1"/>
    <property type="molecule type" value="Genomic_DNA"/>
</dbReference>
<evidence type="ECO:0000256" key="2">
    <source>
        <dbReference type="ARBA" id="ARBA00007118"/>
    </source>
</evidence>
<evidence type="ECO:0000256" key="5">
    <source>
        <dbReference type="ARBA" id="ARBA00023002"/>
    </source>
</evidence>
<dbReference type="CDD" id="cd02151">
    <property type="entry name" value="nitroreductase"/>
    <property type="match status" value="1"/>
</dbReference>
<gene>
    <name evidence="7" type="ORF">U27_06418</name>
</gene>
<dbReference type="SUPFAM" id="SSF55469">
    <property type="entry name" value="FMN-dependent nitroreductase-like"/>
    <property type="match status" value="1"/>
</dbReference>
<dbReference type="HOGENOM" id="CLU_070764_7_3_0"/>
<feature type="domain" description="Nitroreductase" evidence="6">
    <location>
        <begin position="63"/>
        <end position="149"/>
    </location>
</feature>
<organism evidence="7">
    <name type="scientific">Vecturithrix granuli</name>
    <dbReference type="NCBI Taxonomy" id="1499967"/>
    <lineage>
        <taxon>Bacteria</taxon>
        <taxon>Candidatus Moduliflexota</taxon>
        <taxon>Candidatus Vecturitrichia</taxon>
        <taxon>Candidatus Vecturitrichales</taxon>
        <taxon>Candidatus Vecturitrichaceae</taxon>
        <taxon>Candidatus Vecturithrix</taxon>
    </lineage>
</organism>
<keyword evidence="3" id="KW-0285">Flavoprotein</keyword>
<dbReference type="InterPro" id="IPR029479">
    <property type="entry name" value="Nitroreductase"/>
</dbReference>
<evidence type="ECO:0000313" key="7">
    <source>
        <dbReference type="EMBL" id="GAK59433.1"/>
    </source>
</evidence>
<dbReference type="PANTHER" id="PTHR43673:SF2">
    <property type="entry name" value="NITROREDUCTASE"/>
    <property type="match status" value="1"/>
</dbReference>
<dbReference type="STRING" id="1499967.U27_06418"/>
<keyword evidence="5" id="KW-0560">Oxidoreductase</keyword>
<feature type="domain" description="Nitroreductase" evidence="6">
    <location>
        <begin position="6"/>
        <end position="59"/>
    </location>
</feature>
<sequence>MLSLLQARRSIRRYTQQRPDQDVIDTLKEAVLRSPSSRGLNPWEFVFVDQPDLLAQLASAKPHGSAFLQQAALGVVVCGDERQTDVWVEDCSIASIILQLAAHAIGLGTCWIQIRNRTHNDTTSAEQYVQRLLHLPEYLRVESIISIGYPDEQKEPHPTSSLEYGKIHLNQY</sequence>
<comment type="cofactor">
    <cofactor evidence="1">
        <name>FMN</name>
        <dbReference type="ChEBI" id="CHEBI:58210"/>
    </cofactor>
</comment>
<dbReference type="Gene3D" id="3.40.109.10">
    <property type="entry name" value="NADH Oxidase"/>
    <property type="match status" value="1"/>
</dbReference>
<evidence type="ECO:0000313" key="8">
    <source>
        <dbReference type="Proteomes" id="UP000030661"/>
    </source>
</evidence>
<dbReference type="eggNOG" id="COG0778">
    <property type="taxonomic scope" value="Bacteria"/>
</dbReference>
<evidence type="ECO:0000259" key="6">
    <source>
        <dbReference type="Pfam" id="PF00881"/>
    </source>
</evidence>
<accession>A0A081C4C8</accession>
<comment type="similarity">
    <text evidence="2">Belongs to the nitroreductase family.</text>
</comment>